<dbReference type="Proteomes" id="UP000657177">
    <property type="component" value="Unassembled WGS sequence"/>
</dbReference>
<dbReference type="InterPro" id="IPR002847">
    <property type="entry name" value="F420-0_gamma-glut_ligase-dom"/>
</dbReference>
<gene>
    <name evidence="2" type="ORF">G5B42_07880</name>
</gene>
<dbReference type="Pfam" id="PF01996">
    <property type="entry name" value="F420_ligase"/>
    <property type="match status" value="1"/>
</dbReference>
<dbReference type="RefSeq" id="WP_181339923.1">
    <property type="nucleotide sequence ID" value="NZ_JAAKDE010000015.1"/>
</dbReference>
<dbReference type="GO" id="GO:0016874">
    <property type="term" value="F:ligase activity"/>
    <property type="evidence" value="ECO:0007669"/>
    <property type="project" value="UniProtKB-KW"/>
</dbReference>
<sequence length="392" mass="43470">MKRVGVQVRGIRAPILKAGDDLVQFVLDALWRAMEEEGFALRDRDVIGITESLVARAQGNYVTVDAVTAELNKKFGTDEIGVVFPLLSRNRFSMFLKAIAKGFSRVYLLLSYPADEVGNPLMDLDRMEEAGINPYTDLLTEDDYRRIFGEEVRHPYTGIDYVRFYKELGVNDNIRIYFSNNPRDILRFTKKVLTADIHARARTKRIIRAAGAEVVYGLDEICTEPGAGGYNPEYGLLGANLATDNKIKLFPRDGQVYVEAIQRAIKERTGKNVEVLIYGDGAYCDPAGRIWELADPVVAPAFTSGLVGMPNEVKIKYLADHLLEDGAVVEEEVKARIRQKPADMVGAEASLGTTPRRITDLLGSLCDLTSGSGDKGTPIVLVQGYFEDYTAE</sequence>
<reference evidence="2" key="1">
    <citation type="submission" date="2020-06" db="EMBL/GenBank/DDBJ databases">
        <title>Novel chitinolytic bacterium.</title>
        <authorList>
            <person name="Ungkulpasvich U."/>
            <person name="Kosugi A."/>
            <person name="Uke A."/>
        </authorList>
    </citation>
    <scope>NUCLEOTIDE SEQUENCE</scope>
    <source>
        <strain evidence="2">UUS1-1</strain>
    </source>
</reference>
<protein>
    <submittedName>
        <fullName evidence="2">Coenzyme F420-0:L-glutamate ligase</fullName>
    </submittedName>
</protein>
<accession>A0A8J6LST8</accession>
<dbReference type="AlphaFoldDB" id="A0A8J6LST8"/>
<name>A0A8J6LST8_9FIRM</name>
<dbReference type="EMBL" id="JAAKDE010000015">
    <property type="protein sequence ID" value="MBA2133457.1"/>
    <property type="molecule type" value="Genomic_DNA"/>
</dbReference>
<dbReference type="Gene3D" id="3.30.1330.100">
    <property type="entry name" value="CofE-like"/>
    <property type="match status" value="1"/>
</dbReference>
<feature type="domain" description="Coenzyme F420:L-glutamate ligase-like" evidence="1">
    <location>
        <begin position="10"/>
        <end position="384"/>
    </location>
</feature>
<comment type="caution">
    <text evidence="2">The sequence shown here is derived from an EMBL/GenBank/DDBJ whole genome shotgun (WGS) entry which is preliminary data.</text>
</comment>
<keyword evidence="2" id="KW-0436">Ligase</keyword>
<proteinExistence type="predicted"/>
<evidence type="ECO:0000259" key="1">
    <source>
        <dbReference type="Pfam" id="PF01996"/>
    </source>
</evidence>
<evidence type="ECO:0000313" key="3">
    <source>
        <dbReference type="Proteomes" id="UP000657177"/>
    </source>
</evidence>
<evidence type="ECO:0000313" key="2">
    <source>
        <dbReference type="EMBL" id="MBA2133457.1"/>
    </source>
</evidence>
<dbReference type="SUPFAM" id="SSF144010">
    <property type="entry name" value="CofE-like"/>
    <property type="match status" value="1"/>
</dbReference>
<organism evidence="2 3">
    <name type="scientific">Capillibacterium thermochitinicola</name>
    <dbReference type="NCBI Taxonomy" id="2699427"/>
    <lineage>
        <taxon>Bacteria</taxon>
        <taxon>Bacillati</taxon>
        <taxon>Bacillota</taxon>
        <taxon>Capillibacterium</taxon>
    </lineage>
</organism>
<keyword evidence="3" id="KW-1185">Reference proteome</keyword>